<dbReference type="Pfam" id="PF17418">
    <property type="entry name" value="SdpA"/>
    <property type="match status" value="1"/>
</dbReference>
<dbReference type="AlphaFoldDB" id="A0A5Q0H5T6"/>
<dbReference type="RefSeq" id="WP_033429279.1">
    <property type="nucleotide sequence ID" value="NZ_CP034550.1"/>
</dbReference>
<protein>
    <recommendedName>
        <fullName evidence="3">SdpA family antimicrobial peptide system protein</fullName>
    </recommendedName>
</protein>
<sequence>MLLSTFAMACAAEFDVGLLPGTAVRKLDAYRVLWPQRWTFFTGLGRDVVVAYRVGDDGLLTRAHERVRWTDEVGGLGRAGESRLVEVRRVAFEVPDRYWQRCGQLVDGRCQFQPDFAHPYRVENPLPGAGLCGRVAVAVERVTPPTVGHLPAPPRHVYRIAVVELRCTA</sequence>
<evidence type="ECO:0008006" key="3">
    <source>
        <dbReference type="Google" id="ProtNLM"/>
    </source>
</evidence>
<dbReference type="OrthoDB" id="799068at2"/>
<dbReference type="EMBL" id="CP034550">
    <property type="protein sequence ID" value="QFZ21314.1"/>
    <property type="molecule type" value="Genomic_DNA"/>
</dbReference>
<proteinExistence type="predicted"/>
<reference evidence="2" key="1">
    <citation type="journal article" date="2021" name="Curr. Microbiol.">
        <title>Complete genome of nocamycin-producing strain Saccharothrix syringae NRRL B-16468 reveals the biosynthetic potential for secondary metabolites.</title>
        <authorList>
            <person name="Mo X."/>
            <person name="Yang S."/>
        </authorList>
    </citation>
    <scope>NUCLEOTIDE SEQUENCE [LARGE SCALE GENOMIC DNA]</scope>
    <source>
        <strain evidence="2">ATCC 51364 / DSM 43886 / JCM 6844 / KCTC 9398 / NBRC 14523 / NRRL B-16468 / INA 2240</strain>
    </source>
</reference>
<dbReference type="InterPro" id="IPR023902">
    <property type="entry name" value="Sporulation_SdpA"/>
</dbReference>
<organism evidence="1 2">
    <name type="scientific">Saccharothrix syringae</name>
    <name type="common">Nocardiopsis syringae</name>
    <dbReference type="NCBI Taxonomy" id="103733"/>
    <lineage>
        <taxon>Bacteria</taxon>
        <taxon>Bacillati</taxon>
        <taxon>Actinomycetota</taxon>
        <taxon>Actinomycetes</taxon>
        <taxon>Pseudonocardiales</taxon>
        <taxon>Pseudonocardiaceae</taxon>
        <taxon>Saccharothrix</taxon>
    </lineage>
</organism>
<evidence type="ECO:0000313" key="2">
    <source>
        <dbReference type="Proteomes" id="UP000325787"/>
    </source>
</evidence>
<name>A0A5Q0H5T6_SACSY</name>
<keyword evidence="2" id="KW-1185">Reference proteome</keyword>
<dbReference type="Proteomes" id="UP000325787">
    <property type="component" value="Chromosome"/>
</dbReference>
<gene>
    <name evidence="1" type="ORF">EKG83_31495</name>
</gene>
<evidence type="ECO:0000313" key="1">
    <source>
        <dbReference type="EMBL" id="QFZ21314.1"/>
    </source>
</evidence>
<dbReference type="KEGG" id="ssyi:EKG83_31495"/>
<accession>A0A5Q0H5T6</accession>